<dbReference type="EMBL" id="JAOF01000001">
    <property type="protein sequence ID" value="EUA46236.1"/>
    <property type="molecule type" value="Genomic_DNA"/>
</dbReference>
<accession>A0A829PZZ6</accession>
<dbReference type="Proteomes" id="UP000020103">
    <property type="component" value="Unassembled WGS sequence"/>
</dbReference>
<feature type="region of interest" description="Disordered" evidence="1">
    <location>
        <begin position="1"/>
        <end position="36"/>
    </location>
</feature>
<evidence type="ECO:0000313" key="3">
    <source>
        <dbReference type="Proteomes" id="UP000020103"/>
    </source>
</evidence>
<evidence type="ECO:0000256" key="1">
    <source>
        <dbReference type="SAM" id="MobiDB-lite"/>
    </source>
</evidence>
<name>A0A829PZZ6_9MYCO</name>
<comment type="caution">
    <text evidence="2">The sequence shown here is derived from an EMBL/GenBank/DDBJ whole genome shotgun (WGS) entry which is preliminary data.</text>
</comment>
<protein>
    <submittedName>
        <fullName evidence="2">Uncharacterized protein</fullName>
    </submittedName>
</protein>
<gene>
    <name evidence="2" type="ORF">I543_1089</name>
</gene>
<feature type="compositionally biased region" description="Gly residues" evidence="1">
    <location>
        <begin position="12"/>
        <end position="27"/>
    </location>
</feature>
<reference evidence="2 3" key="1">
    <citation type="submission" date="2013-12" db="EMBL/GenBank/DDBJ databases">
        <authorList>
            <person name="Madinger N."/>
            <person name="Lenaerts A."/>
            <person name="Ordway D."/>
            <person name="DeGroote M.A."/>
            <person name="Parker T."/>
            <person name="Sizemore C."/>
            <person name="Tallon L.J."/>
            <person name="Sadzewicz L.K."/>
            <person name="Sengamalay N."/>
            <person name="Fraser C.M."/>
            <person name="Hine E."/>
            <person name="Shefchek K.A."/>
            <person name="Das S.P."/>
            <person name="Tettelin H."/>
        </authorList>
    </citation>
    <scope>NUCLEOTIDE SEQUENCE [LARGE SCALE GENOMIC DNA]</scope>
    <source>
        <strain evidence="2 3">21</strain>
    </source>
</reference>
<dbReference type="AlphaFoldDB" id="A0A829PZZ6"/>
<organism evidence="2 3">
    <name type="scientific">Mycobacteroides abscessus 21</name>
    <dbReference type="NCBI Taxonomy" id="1299324"/>
    <lineage>
        <taxon>Bacteria</taxon>
        <taxon>Bacillati</taxon>
        <taxon>Actinomycetota</taxon>
        <taxon>Actinomycetes</taxon>
        <taxon>Mycobacteriales</taxon>
        <taxon>Mycobacteriaceae</taxon>
        <taxon>Mycobacteroides</taxon>
        <taxon>Mycobacteroides abscessus</taxon>
    </lineage>
</organism>
<proteinExistence type="predicted"/>
<sequence>MNPAAMSASGVRGVGGPMGMMGGGAGAHKGANDGQDEHQQPQILFNYDNTDKLLGDIPPASPAVIGDFTEAEKFAKQKQEREIRRYKSMGWDVKFE</sequence>
<evidence type="ECO:0000313" key="2">
    <source>
        <dbReference type="EMBL" id="EUA46236.1"/>
    </source>
</evidence>